<name>A0ABY6CUV0_9BACT</name>
<evidence type="ECO:0008006" key="3">
    <source>
        <dbReference type="Google" id="ProtNLM"/>
    </source>
</evidence>
<gene>
    <name evidence="1" type="ORF">N7E81_09980</name>
</gene>
<sequence length="422" mass="44073">MKAKQLLYSTITFIILAIVSCTDEMDNGGITGDPAIFSGVETVDFGDIVAGQTATVSTYVIGTGIDDGLALTVEGEGYLVSRDHFRIVTDTSFVDITIAPDLEAALGDNPGTITLSAGNITKTISLSSTVLTASIFTYEEDAIDMGDILFGTTESKTVTVEGQYISGTVDITTTGTGFSVSPASFTEGNGPHEITVTYAASPTASAGEVTGEVVFSYGDGLTSVIPVVTNITLVAPEPLTDGTVVYANEFDFPGTPADDDPFVLADLEGLSTTLYEGVSASYDLVVAEGGAAGKEVDHAMCVETISGTTADEGTGCNTSATLKQLGTKVTISLAGLPQLEADYTLTFWARPAATSEREFVVNFGGTEFKNTFNGDASNKFYKFEVEGSSDEDGKIVFDFANNTDNTFRGIDFDHVEIVAGGI</sequence>
<dbReference type="Proteomes" id="UP001062165">
    <property type="component" value="Chromosome"/>
</dbReference>
<reference evidence="1" key="1">
    <citation type="submission" date="2022-10" db="EMBL/GenBank/DDBJ databases">
        <title>Comparative genomics and taxonomic characterization of three novel marine species of genus Reichenbachiella exhibiting antioxidant and polysaccharide degradation activities.</title>
        <authorList>
            <person name="Muhammad N."/>
            <person name="Lee Y.-J."/>
            <person name="Ko J."/>
            <person name="Kim S.-G."/>
        </authorList>
    </citation>
    <scope>NUCLEOTIDE SEQUENCE</scope>
    <source>
        <strain evidence="1">Wsw4-B4</strain>
    </source>
</reference>
<dbReference type="PROSITE" id="PS51257">
    <property type="entry name" value="PROKAR_LIPOPROTEIN"/>
    <property type="match status" value="1"/>
</dbReference>
<evidence type="ECO:0000313" key="2">
    <source>
        <dbReference type="Proteomes" id="UP001062165"/>
    </source>
</evidence>
<evidence type="ECO:0000313" key="1">
    <source>
        <dbReference type="EMBL" id="UXX77696.1"/>
    </source>
</evidence>
<organism evidence="1 2">
    <name type="scientific">Reichenbachiella carrageenanivorans</name>
    <dbReference type="NCBI Taxonomy" id="2979869"/>
    <lineage>
        <taxon>Bacteria</taxon>
        <taxon>Pseudomonadati</taxon>
        <taxon>Bacteroidota</taxon>
        <taxon>Cytophagia</taxon>
        <taxon>Cytophagales</taxon>
        <taxon>Reichenbachiellaceae</taxon>
        <taxon>Reichenbachiella</taxon>
    </lineage>
</organism>
<keyword evidence="2" id="KW-1185">Reference proteome</keyword>
<dbReference type="RefSeq" id="WP_263049443.1">
    <property type="nucleotide sequence ID" value="NZ_CP106735.1"/>
</dbReference>
<protein>
    <recommendedName>
        <fullName evidence="3">IPT/TIG domain-containing protein</fullName>
    </recommendedName>
</protein>
<dbReference type="EMBL" id="CP106735">
    <property type="protein sequence ID" value="UXX77696.1"/>
    <property type="molecule type" value="Genomic_DNA"/>
</dbReference>
<accession>A0ABY6CUV0</accession>
<dbReference type="Gene3D" id="2.60.120.260">
    <property type="entry name" value="Galactose-binding domain-like"/>
    <property type="match status" value="1"/>
</dbReference>
<proteinExistence type="predicted"/>